<dbReference type="PANTHER" id="PTHR30314">
    <property type="entry name" value="CELL DIVISION PROTEIN FTSZ-RELATED"/>
    <property type="match status" value="1"/>
</dbReference>
<dbReference type="Pfam" id="PF00091">
    <property type="entry name" value="Tubulin"/>
    <property type="match status" value="1"/>
</dbReference>
<evidence type="ECO:0000313" key="11">
    <source>
        <dbReference type="Proteomes" id="UP000183945"/>
    </source>
</evidence>
<evidence type="ECO:0000256" key="3">
    <source>
        <dbReference type="ARBA" id="ARBA00023134"/>
    </source>
</evidence>
<organism evidence="10 11">
    <name type="scientific">Salegentibacter echinorum</name>
    <dbReference type="NCBI Taxonomy" id="1073325"/>
    <lineage>
        <taxon>Bacteria</taxon>
        <taxon>Pseudomonadati</taxon>
        <taxon>Bacteroidota</taxon>
        <taxon>Flavobacteriia</taxon>
        <taxon>Flavobacteriales</taxon>
        <taxon>Flavobacteriaceae</taxon>
        <taxon>Salegentibacter</taxon>
    </lineage>
</organism>
<reference evidence="11" key="1">
    <citation type="submission" date="2016-11" db="EMBL/GenBank/DDBJ databases">
        <authorList>
            <person name="Varghese N."/>
            <person name="Submissions S."/>
        </authorList>
    </citation>
    <scope>NUCLEOTIDE SEQUENCE [LARGE SCALE GENOMIC DNA]</scope>
    <source>
        <strain evidence="11">DSM 24579</strain>
    </source>
</reference>
<evidence type="ECO:0000256" key="5">
    <source>
        <dbReference type="NCBIfam" id="TIGR00065"/>
    </source>
</evidence>
<dbReference type="InterPro" id="IPR045061">
    <property type="entry name" value="FtsZ/CetZ"/>
</dbReference>
<feature type="compositionally biased region" description="Acidic residues" evidence="7">
    <location>
        <begin position="567"/>
        <end position="576"/>
    </location>
</feature>
<evidence type="ECO:0000256" key="1">
    <source>
        <dbReference type="ARBA" id="ARBA00009690"/>
    </source>
</evidence>
<evidence type="ECO:0000259" key="8">
    <source>
        <dbReference type="SMART" id="SM00864"/>
    </source>
</evidence>
<dbReference type="InterPro" id="IPR020805">
    <property type="entry name" value="Cell_div_FtsZ_CS"/>
</dbReference>
<dbReference type="GO" id="GO:0043093">
    <property type="term" value="P:FtsZ-dependent cytokinesis"/>
    <property type="evidence" value="ECO:0007669"/>
    <property type="project" value="UniProtKB-UniRule"/>
</dbReference>
<dbReference type="EMBL" id="FQVT01000004">
    <property type="protein sequence ID" value="SHG05599.1"/>
    <property type="molecule type" value="Genomic_DNA"/>
</dbReference>
<evidence type="ECO:0000256" key="6">
    <source>
        <dbReference type="RuleBase" id="RU000631"/>
    </source>
</evidence>
<gene>
    <name evidence="4" type="primary">ftsZ</name>
    <name evidence="10" type="ORF">SAMN05444483_104254</name>
</gene>
<feature type="binding site" evidence="4">
    <location>
        <position position="147"/>
    </location>
    <ligand>
        <name>GTP</name>
        <dbReference type="ChEBI" id="CHEBI:37565"/>
    </ligand>
</feature>
<feature type="binding site" evidence="4">
    <location>
        <position position="151"/>
    </location>
    <ligand>
        <name>GTP</name>
        <dbReference type="ChEBI" id="CHEBI:37565"/>
    </ligand>
</feature>
<protein>
    <recommendedName>
        <fullName evidence="4 5">Cell division protein FtsZ</fullName>
    </recommendedName>
</protein>
<keyword evidence="2 4" id="KW-0547">Nucleotide-binding</keyword>
<dbReference type="GO" id="GO:0032153">
    <property type="term" value="C:cell division site"/>
    <property type="evidence" value="ECO:0007669"/>
    <property type="project" value="UniProtKB-UniRule"/>
</dbReference>
<dbReference type="InterPro" id="IPR036525">
    <property type="entry name" value="Tubulin/FtsZ_GTPase_sf"/>
</dbReference>
<dbReference type="GO" id="GO:0005525">
    <property type="term" value="F:GTP binding"/>
    <property type="evidence" value="ECO:0007669"/>
    <property type="project" value="UniProtKB-UniRule"/>
</dbReference>
<evidence type="ECO:0000313" key="10">
    <source>
        <dbReference type="EMBL" id="SHG05599.1"/>
    </source>
</evidence>
<dbReference type="InterPro" id="IPR024757">
    <property type="entry name" value="FtsZ_C"/>
</dbReference>
<dbReference type="PROSITE" id="PS01134">
    <property type="entry name" value="FTSZ_1"/>
    <property type="match status" value="1"/>
</dbReference>
<feature type="compositionally biased region" description="Basic and acidic residues" evidence="7">
    <location>
        <begin position="537"/>
        <end position="566"/>
    </location>
</feature>
<keyword evidence="4 6" id="KW-0717">Septation</keyword>
<comment type="similarity">
    <text evidence="1 4 6">Belongs to the FtsZ family.</text>
</comment>
<proteinExistence type="inferred from homology"/>
<dbReference type="RefSeq" id="WP_072878902.1">
    <property type="nucleotide sequence ID" value="NZ_FQVT01000004.1"/>
</dbReference>
<comment type="subcellular location">
    <subcellularLocation>
        <location evidence="4">Cytoplasm</location>
    </subcellularLocation>
    <text evidence="4">Assembles at midcell at the inner surface of the cytoplasmic membrane.</text>
</comment>
<dbReference type="GO" id="GO:0005737">
    <property type="term" value="C:cytoplasm"/>
    <property type="evidence" value="ECO:0007669"/>
    <property type="project" value="UniProtKB-SubCell"/>
</dbReference>
<comment type="subunit">
    <text evidence="4">Homodimer. Polymerizes to form a dynamic ring structure in a strictly GTP-dependent manner. Interacts directly with several other division proteins.</text>
</comment>
<accession>A0A1M5GPD5</accession>
<evidence type="ECO:0000256" key="4">
    <source>
        <dbReference type="HAMAP-Rule" id="MF_00909"/>
    </source>
</evidence>
<dbReference type="InterPro" id="IPR018316">
    <property type="entry name" value="Tubulin/FtsZ_2-layer-sand-dom"/>
</dbReference>
<comment type="function">
    <text evidence="4 6">Essential cell division protein that forms a contractile ring structure (Z ring) at the future cell division site. The regulation of the ring assembly controls the timing and the location of cell division. One of the functions of the FtsZ ring is to recruit other cell division proteins to the septum to produce a new cell wall between the dividing cells. Binds GTP and shows GTPase activity.</text>
</comment>
<evidence type="ECO:0000259" key="9">
    <source>
        <dbReference type="SMART" id="SM00865"/>
    </source>
</evidence>
<dbReference type="GO" id="GO:0003924">
    <property type="term" value="F:GTPase activity"/>
    <property type="evidence" value="ECO:0007669"/>
    <property type="project" value="UniProtKB-UniRule"/>
</dbReference>
<dbReference type="STRING" id="1073325.SAMN05444483_104254"/>
<dbReference type="FunFam" id="3.40.50.1440:FF:000001">
    <property type="entry name" value="Cell division protein FtsZ"/>
    <property type="match status" value="1"/>
</dbReference>
<dbReference type="InterPro" id="IPR003008">
    <property type="entry name" value="Tubulin_FtsZ_GTPase"/>
</dbReference>
<dbReference type="HAMAP" id="MF_00909">
    <property type="entry name" value="FtsZ"/>
    <property type="match status" value="1"/>
</dbReference>
<dbReference type="InterPro" id="IPR008280">
    <property type="entry name" value="Tub_FtsZ_C"/>
</dbReference>
<feature type="region of interest" description="Disordered" evidence="7">
    <location>
        <begin position="599"/>
        <end position="663"/>
    </location>
</feature>
<keyword evidence="4" id="KW-0963">Cytoplasm</keyword>
<feature type="domain" description="Tubulin/FtsZ GTPase" evidence="8">
    <location>
        <begin position="20"/>
        <end position="212"/>
    </location>
</feature>
<dbReference type="SMART" id="SM00864">
    <property type="entry name" value="Tubulin"/>
    <property type="match status" value="1"/>
</dbReference>
<dbReference type="Proteomes" id="UP000183945">
    <property type="component" value="Unassembled WGS sequence"/>
</dbReference>
<dbReference type="NCBIfam" id="TIGR00065">
    <property type="entry name" value="ftsZ"/>
    <property type="match status" value="1"/>
</dbReference>
<keyword evidence="3 4" id="KW-0342">GTP-binding</keyword>
<keyword evidence="11" id="KW-1185">Reference proteome</keyword>
<dbReference type="GO" id="GO:0000917">
    <property type="term" value="P:division septum assembly"/>
    <property type="evidence" value="ECO:0007669"/>
    <property type="project" value="UniProtKB-KW"/>
</dbReference>
<dbReference type="AlphaFoldDB" id="A0A1M5GPD5"/>
<dbReference type="InterPro" id="IPR000158">
    <property type="entry name" value="Cell_div_FtsZ"/>
</dbReference>
<evidence type="ECO:0000256" key="7">
    <source>
        <dbReference type="SAM" id="MobiDB-lite"/>
    </source>
</evidence>
<feature type="compositionally biased region" description="Basic and acidic residues" evidence="7">
    <location>
        <begin position="476"/>
        <end position="500"/>
    </location>
</feature>
<keyword evidence="4 6" id="KW-0132">Cell division</keyword>
<dbReference type="SUPFAM" id="SSF55307">
    <property type="entry name" value="Tubulin C-terminal domain-like"/>
    <property type="match status" value="1"/>
</dbReference>
<dbReference type="SMART" id="SM00865">
    <property type="entry name" value="Tubulin_C"/>
    <property type="match status" value="1"/>
</dbReference>
<dbReference type="Pfam" id="PF12327">
    <property type="entry name" value="FtsZ_C"/>
    <property type="match status" value="1"/>
</dbReference>
<dbReference type="CDD" id="cd02201">
    <property type="entry name" value="FtsZ_type1"/>
    <property type="match status" value="1"/>
</dbReference>
<dbReference type="Gene3D" id="3.40.50.1440">
    <property type="entry name" value="Tubulin/FtsZ, GTPase domain"/>
    <property type="match status" value="1"/>
</dbReference>
<feature type="binding site" evidence="4">
    <location>
        <begin position="28"/>
        <end position="32"/>
    </location>
    <ligand>
        <name>GTP</name>
        <dbReference type="ChEBI" id="CHEBI:37565"/>
    </ligand>
</feature>
<dbReference type="OrthoDB" id="9813375at2"/>
<feature type="binding site" evidence="4">
    <location>
        <begin position="116"/>
        <end position="118"/>
    </location>
    <ligand>
        <name>GTP</name>
        <dbReference type="ChEBI" id="CHEBI:37565"/>
    </ligand>
</feature>
<dbReference type="PANTHER" id="PTHR30314:SF3">
    <property type="entry name" value="MITOCHONDRIAL DIVISION PROTEIN FSZA"/>
    <property type="match status" value="1"/>
</dbReference>
<feature type="compositionally biased region" description="Basic and acidic residues" evidence="7">
    <location>
        <begin position="641"/>
        <end position="651"/>
    </location>
</feature>
<feature type="compositionally biased region" description="Polar residues" evidence="7">
    <location>
        <begin position="654"/>
        <end position="663"/>
    </location>
</feature>
<dbReference type="PROSITE" id="PS01135">
    <property type="entry name" value="FTSZ_2"/>
    <property type="match status" value="1"/>
</dbReference>
<dbReference type="InterPro" id="IPR037103">
    <property type="entry name" value="Tubulin/FtsZ-like_C"/>
</dbReference>
<dbReference type="SUPFAM" id="SSF52490">
    <property type="entry name" value="Tubulin nucleotide-binding domain-like"/>
    <property type="match status" value="1"/>
</dbReference>
<keyword evidence="4 6" id="KW-0131">Cell cycle</keyword>
<dbReference type="PRINTS" id="PR00423">
    <property type="entry name" value="CELLDVISFTSZ"/>
</dbReference>
<evidence type="ECO:0000256" key="2">
    <source>
        <dbReference type="ARBA" id="ARBA00022741"/>
    </source>
</evidence>
<dbReference type="Gene3D" id="3.30.1330.20">
    <property type="entry name" value="Tubulin/FtsZ, C-terminal domain"/>
    <property type="match status" value="1"/>
</dbReference>
<name>A0A1M5GPD5_SALEC</name>
<dbReference type="GO" id="GO:0051258">
    <property type="term" value="P:protein polymerization"/>
    <property type="evidence" value="ECO:0007669"/>
    <property type="project" value="UniProtKB-UniRule"/>
</dbReference>
<feature type="binding site" evidence="4">
    <location>
        <position position="194"/>
    </location>
    <ligand>
        <name>GTP</name>
        <dbReference type="ChEBI" id="CHEBI:37565"/>
    </ligand>
</feature>
<sequence length="663" mass="72959">MSSTEFDNIAFDLPKNQSNVIKVIGVGGGGSNAINHMFQLGIKGVDFVVCNTDAQALDNSPVPNKIQLGVSLTEGLGAGANPHIGEQAAVESFDEIKQMLDVNTKMVFITAGMGGGTGTGAAPVIAKQAKEMDILTVGIVTIPFQFEGKMRNEQAQVGVENLRSHVDSLVVINNNKLREVYGNLGFKAGFSKADEVLATASRGIAEVITHHYTQNIDLRDAKTVLSNSGTAIMGSAQATGASRAQDAIGQALDSPLLNDNKITGAQNVLLLIVSGSEEITIDEIGEINDHIQAEAGHSANIIMGVGEDEGLEGAISVTIIATGFNVEQQNEIVNTETKKIIHTLEDEQKAEQNLNPKKTRSSYAELGTKAKEEPATQAEQPKSKVVHTLDDSVEEVDAVGNIHTKEEELYNTPQAARDMEVTAEEVNPEDFIINDTSEETRSVEVNEPEEIQDENDDQFMFTFDFPINQEEEENKPEERTEKPRQEVRHQLEEDKSKNIEVNEPVEVNTGETRGSTQAEKRYSLDDYMEVEQSLESSKPKKKEEPKDETVAFEKRTVKPQPKKEPEAPQEEGDEDPMNNPISEVLIERAAERRAKMKEFNYKFRSNAARIDEIEKQPAYKRQGVDLDSSNPGEGKLSRTSLGKDDNDDLHFRRNNSFLHDNVD</sequence>
<feature type="domain" description="Tubulin/FtsZ 2-layer sandwich" evidence="9">
    <location>
        <begin position="215"/>
        <end position="333"/>
    </location>
</feature>
<feature type="region of interest" description="Disordered" evidence="7">
    <location>
        <begin position="462"/>
        <end position="584"/>
    </location>
</feature>